<dbReference type="Gene3D" id="1.10.101.10">
    <property type="entry name" value="PGBD-like superfamily/PGBD"/>
    <property type="match status" value="1"/>
</dbReference>
<comment type="caution">
    <text evidence="2">The sequence shown here is derived from an EMBL/GenBank/DDBJ whole genome shotgun (WGS) entry which is preliminary data.</text>
</comment>
<gene>
    <name evidence="2" type="ORF">DC077_08330</name>
</gene>
<evidence type="ECO:0000313" key="2">
    <source>
        <dbReference type="EMBL" id="PWD84008.1"/>
    </source>
</evidence>
<dbReference type="AlphaFoldDB" id="A0A2U2ALH0"/>
<dbReference type="Proteomes" id="UP000245059">
    <property type="component" value="Unassembled WGS sequence"/>
</dbReference>
<protein>
    <recommendedName>
        <fullName evidence="1">Peptidoglycan binding-like domain-containing protein</fullName>
    </recommendedName>
</protein>
<dbReference type="InterPro" id="IPR036366">
    <property type="entry name" value="PGBDSf"/>
</dbReference>
<dbReference type="EMBL" id="QEWW01000006">
    <property type="protein sequence ID" value="PWD84008.1"/>
    <property type="molecule type" value="Genomic_DNA"/>
</dbReference>
<organism evidence="2 3">
    <name type="scientific">Ignatzschineria cameli</name>
    <dbReference type="NCBI Taxonomy" id="2182793"/>
    <lineage>
        <taxon>Bacteria</taxon>
        <taxon>Pseudomonadati</taxon>
        <taxon>Pseudomonadota</taxon>
        <taxon>Gammaproteobacteria</taxon>
        <taxon>Cardiobacteriales</taxon>
        <taxon>Ignatzschineriaceae</taxon>
        <taxon>Ignatzschineria</taxon>
    </lineage>
</organism>
<proteinExistence type="predicted"/>
<dbReference type="InterPro" id="IPR002477">
    <property type="entry name" value="Peptidoglycan-bd-like"/>
</dbReference>
<feature type="domain" description="Peptidoglycan binding-like" evidence="1">
    <location>
        <begin position="263"/>
        <end position="310"/>
    </location>
</feature>
<name>A0A2U2ALH0_9GAMM</name>
<dbReference type="SUPFAM" id="SSF47090">
    <property type="entry name" value="PGBD-like"/>
    <property type="match status" value="1"/>
</dbReference>
<evidence type="ECO:0000259" key="1">
    <source>
        <dbReference type="Pfam" id="PF01471"/>
    </source>
</evidence>
<dbReference type="Pfam" id="PF01471">
    <property type="entry name" value="PG_binding_1"/>
    <property type="match status" value="1"/>
</dbReference>
<sequence length="324" mass="35861">MIDTAHITIAPSFKPFTFSAATLARLSESCAYPLFGEKILFGIRAGKLVDAPYGKWLPAVTLVENELDGENLRCLLGIWNRTTGEIALFPASTIPHISWQEKQIATPEKQIANALGSGAYHYLVGAHEPNHRPFEEGAFRLSRAQPVLAWRFYQSNHQYRLNCATATLSVVNDHIHSAQSELKPDGISFSSAGCQVIEGDHRPPAMPTGWYQQFRIYAGQSAMPSPLEIGLSYRYLLTHARHLEAISQGDCSLRLLQGSVGMPVRQLQEALMQRQFLDEAQIDKGIFNGATAAALYQYQKAEALRADGIAAEQDLKKLGIKPHF</sequence>
<evidence type="ECO:0000313" key="3">
    <source>
        <dbReference type="Proteomes" id="UP000245059"/>
    </source>
</evidence>
<dbReference type="InterPro" id="IPR036365">
    <property type="entry name" value="PGBD-like_sf"/>
</dbReference>
<dbReference type="RefSeq" id="WP_109217941.1">
    <property type="nucleotide sequence ID" value="NZ_QEWW01000006.1"/>
</dbReference>
<accession>A0A2U2ALH0</accession>
<reference evidence="3" key="1">
    <citation type="submission" date="2018-05" db="EMBL/GenBank/DDBJ databases">
        <title>Ignatzschineria dubaiensis sp. nov., isolated from necrotic foot tissues of dromedaries (Camelus dromedarius) and associated maggots in Dubai, United Arab Emirates.</title>
        <authorList>
            <person name="Tsang C.C."/>
            <person name="Tang J.Y.M."/>
            <person name="Fong J.Y.H."/>
            <person name="Kinne J."/>
            <person name="Lee H.H."/>
            <person name="Joseph M."/>
            <person name="Jose S."/>
            <person name="Schuster R.K."/>
            <person name="Tang Y."/>
            <person name="Sivakumar S."/>
            <person name="Chen J.H.K."/>
            <person name="Teng J.L.L."/>
            <person name="Lau S.K.P."/>
            <person name="Wernery U."/>
            <person name="Woo P.C.Y."/>
        </authorList>
    </citation>
    <scope>NUCLEOTIDE SEQUENCE [LARGE SCALE GENOMIC DNA]</scope>
    <source>
        <strain evidence="3">UAE-HKU57</strain>
    </source>
</reference>